<sequence>MTPYDSIPDDNENAEDSCEETSPIVHNWDDLVQPPPNQVDDKLQALMYKLLDQLNSDNRNHTFSETDHYCHPSDAVVRTYVNQMRIGFEALLGHGPITRKQSWSDAVAYARAVIQEPQDSVQRSKATWARSCSIIHRELMKQFGQQVKSVAAQGCTQLVSDHYHGKRLSVSHVDKEAGYRQHFLRLKPSLAYYPNSSPLAVGTYESAFLSCSLVASAWLPLEEALKYAAICHLSVCDDYWSFTGTETEVRVRLVAQSIGAAFDFGDRAINVLVDSTALQAVGSSDEVSLQSAMAWRAASGGATAYNGHTLGNDTLEDGLVAPQVILAIHDMFDWRTDIAAGNSENGFFVAYGLGIADPFHAYLEAALLLACSHARSGVYAIACITITAFISCRYSSYKYLAVDMELPRPCPRCVELLQELTEKSGFGWAPKSPPKNFEEGEQVRRLCKLWADRYEGNGLVQVGLGWFQSLVATGTIWIFDALLKIPEIDKAAGWV</sequence>
<organism evidence="2 3">
    <name type="scientific">Trichoderma guizhouense</name>
    <dbReference type="NCBI Taxonomy" id="1491466"/>
    <lineage>
        <taxon>Eukaryota</taxon>
        <taxon>Fungi</taxon>
        <taxon>Dikarya</taxon>
        <taxon>Ascomycota</taxon>
        <taxon>Pezizomycotina</taxon>
        <taxon>Sordariomycetes</taxon>
        <taxon>Hypocreomycetidae</taxon>
        <taxon>Hypocreales</taxon>
        <taxon>Hypocreaceae</taxon>
        <taxon>Trichoderma</taxon>
    </lineage>
</organism>
<name>A0A1T3CHG8_9HYPO</name>
<feature type="region of interest" description="Disordered" evidence="1">
    <location>
        <begin position="1"/>
        <end position="20"/>
    </location>
</feature>
<dbReference type="AlphaFoldDB" id="A0A1T3CHG8"/>
<evidence type="ECO:0000313" key="2">
    <source>
        <dbReference type="EMBL" id="OPB40524.1"/>
    </source>
</evidence>
<dbReference type="OrthoDB" id="4488907at2759"/>
<reference evidence="2 3" key="1">
    <citation type="submission" date="2016-04" db="EMBL/GenBank/DDBJ databases">
        <title>Multiple horizontal gene transfer events from other fungi enriched the ability of the initially mycotrophic fungus Trichoderma (Ascomycota) to feed on dead plant biomass.</title>
        <authorList>
            <person name="Atanasova L."/>
            <person name="Chenthamara K."/>
            <person name="Zhang J."/>
            <person name="Grujic M."/>
            <person name="Henrissat B."/>
            <person name="Kuo A."/>
            <person name="Aertz A."/>
            <person name="Salamov A."/>
            <person name="Lipzen A."/>
            <person name="Labutti K."/>
            <person name="Barry K."/>
            <person name="Miao Y."/>
            <person name="Rahimi M.J."/>
            <person name="Shen Q."/>
            <person name="Grigoriev I.V."/>
            <person name="Kubicek C.P."/>
            <person name="Druzhinina I.S."/>
        </authorList>
    </citation>
    <scope>NUCLEOTIDE SEQUENCE [LARGE SCALE GENOMIC DNA]</scope>
    <source>
        <strain evidence="2 3">NJAU 4742</strain>
    </source>
</reference>
<dbReference type="Proteomes" id="UP000191004">
    <property type="component" value="Unassembled WGS sequence"/>
</dbReference>
<proteinExistence type="predicted"/>
<gene>
    <name evidence="2" type="ORF">A0O28_0006030</name>
</gene>
<protein>
    <submittedName>
        <fullName evidence="2">Uncharacterized protein</fullName>
    </submittedName>
</protein>
<dbReference type="EMBL" id="LVVK01000017">
    <property type="protein sequence ID" value="OPB40524.1"/>
    <property type="molecule type" value="Genomic_DNA"/>
</dbReference>
<feature type="compositionally biased region" description="Acidic residues" evidence="1">
    <location>
        <begin position="7"/>
        <end position="19"/>
    </location>
</feature>
<evidence type="ECO:0000256" key="1">
    <source>
        <dbReference type="SAM" id="MobiDB-lite"/>
    </source>
</evidence>
<accession>A0A1T3CHG8</accession>
<comment type="caution">
    <text evidence="2">The sequence shown here is derived from an EMBL/GenBank/DDBJ whole genome shotgun (WGS) entry which is preliminary data.</text>
</comment>
<keyword evidence="3" id="KW-1185">Reference proteome</keyword>
<evidence type="ECO:0000313" key="3">
    <source>
        <dbReference type="Proteomes" id="UP000191004"/>
    </source>
</evidence>